<keyword evidence="7 9" id="KW-0067">ATP-binding</keyword>
<dbReference type="RefSeq" id="WP_249697389.1">
    <property type="nucleotide sequence ID" value="NZ_JAMFLX010000001.1"/>
</dbReference>
<dbReference type="InterPro" id="IPR042174">
    <property type="entry name" value="RecF_2"/>
</dbReference>
<evidence type="ECO:0000313" key="13">
    <source>
        <dbReference type="Proteomes" id="UP001203338"/>
    </source>
</evidence>
<dbReference type="HAMAP" id="MF_00365">
    <property type="entry name" value="RecF"/>
    <property type="match status" value="1"/>
</dbReference>
<dbReference type="Pfam" id="PF02463">
    <property type="entry name" value="SMC_N"/>
    <property type="match status" value="1"/>
</dbReference>
<keyword evidence="13" id="KW-1185">Reference proteome</keyword>
<evidence type="ECO:0000256" key="10">
    <source>
        <dbReference type="RuleBase" id="RU000578"/>
    </source>
</evidence>
<feature type="binding site" evidence="9">
    <location>
        <begin position="31"/>
        <end position="38"/>
    </location>
    <ligand>
        <name>ATP</name>
        <dbReference type="ChEBI" id="CHEBI:30616"/>
    </ligand>
</feature>
<dbReference type="PROSITE" id="PS00618">
    <property type="entry name" value="RECF_2"/>
    <property type="match status" value="1"/>
</dbReference>
<keyword evidence="9 10" id="KW-0227">DNA damage</keyword>
<dbReference type="InterPro" id="IPR003395">
    <property type="entry name" value="RecF/RecN/SMC_N"/>
</dbReference>
<dbReference type="InterPro" id="IPR001238">
    <property type="entry name" value="DNA-binding_RecF"/>
</dbReference>
<dbReference type="NCBIfam" id="TIGR00611">
    <property type="entry name" value="recf"/>
    <property type="match status" value="1"/>
</dbReference>
<comment type="caution">
    <text evidence="12">The sequence shown here is derived from an EMBL/GenBank/DDBJ whole genome shotgun (WGS) entry which is preliminary data.</text>
</comment>
<dbReference type="PANTHER" id="PTHR32182:SF0">
    <property type="entry name" value="DNA REPLICATION AND REPAIR PROTEIN RECF"/>
    <property type="match status" value="1"/>
</dbReference>
<keyword evidence="9 10" id="KW-0234">DNA repair</keyword>
<evidence type="ECO:0000256" key="4">
    <source>
        <dbReference type="ARBA" id="ARBA00022490"/>
    </source>
</evidence>
<keyword evidence="5 9" id="KW-0235">DNA replication</keyword>
<keyword evidence="9 10" id="KW-0742">SOS response</keyword>
<feature type="domain" description="RecF/RecN/SMC N-terminal" evidence="11">
    <location>
        <begin position="4"/>
        <end position="357"/>
    </location>
</feature>
<dbReference type="EMBL" id="JAMFLX010000001">
    <property type="protein sequence ID" value="MCL6268556.1"/>
    <property type="molecule type" value="Genomic_DNA"/>
</dbReference>
<dbReference type="PANTHER" id="PTHR32182">
    <property type="entry name" value="DNA REPLICATION AND REPAIR PROTEIN RECF"/>
    <property type="match status" value="1"/>
</dbReference>
<proteinExistence type="inferred from homology"/>
<dbReference type="Gene3D" id="3.40.50.300">
    <property type="entry name" value="P-loop containing nucleotide triphosphate hydrolases"/>
    <property type="match status" value="1"/>
</dbReference>
<evidence type="ECO:0000256" key="1">
    <source>
        <dbReference type="ARBA" id="ARBA00004496"/>
    </source>
</evidence>
<dbReference type="Proteomes" id="UP001203338">
    <property type="component" value="Unassembled WGS sequence"/>
</dbReference>
<comment type="function">
    <text evidence="9 10">The RecF protein is involved in DNA metabolism; it is required for DNA replication and normal SOS inducibility. RecF binds preferentially to single-stranded, linear DNA. It also seems to bind ATP.</text>
</comment>
<evidence type="ECO:0000313" key="12">
    <source>
        <dbReference type="EMBL" id="MCL6268556.1"/>
    </source>
</evidence>
<dbReference type="SUPFAM" id="SSF52540">
    <property type="entry name" value="P-loop containing nucleoside triphosphate hydrolases"/>
    <property type="match status" value="1"/>
</dbReference>
<sequence length="380" mass="42779">MSSLQTVKVTDIRNLVSVTLLPSPTINIIHGANGSGKTSILEAIYFLGMARSFRSLRIKPVVRNGQPAATVFGKVASEKANWSIGVSRDLESNFRIQINGESYKLTSSLASILPLQVINPDTFRLLEGSPKDRRQFLDWGVFHVEHRFLDVWKRLQKAMKQRNALLRHGKISGSLLEVWDQEFAQNGKLIDEFRKKYFDLLNPVFDKAIQNLCGVEGVQLTYQRGWDKESDLSDVLIRSLSRDSEAGYTQWGPHRADIRVRYKGVAAVDSLSRGQQKIVVCALKLAQGMLFSSLNNHGCVYLIDDLPSELDFQHRQRLCQLLETMNSQVFITCVEKDSLGSIWSPNTEVKMFHVEHGTLIEDAAEDLEQHLRSAGAAVLP</sequence>
<evidence type="ECO:0000256" key="9">
    <source>
        <dbReference type="HAMAP-Rule" id="MF_00365"/>
    </source>
</evidence>
<keyword evidence="8 9" id="KW-0238">DNA-binding</keyword>
<evidence type="ECO:0000256" key="8">
    <source>
        <dbReference type="ARBA" id="ARBA00023125"/>
    </source>
</evidence>
<evidence type="ECO:0000256" key="3">
    <source>
        <dbReference type="ARBA" id="ARBA00020170"/>
    </source>
</evidence>
<dbReference type="Gene3D" id="1.20.1050.90">
    <property type="entry name" value="RecF/RecN/SMC, N-terminal domain"/>
    <property type="match status" value="1"/>
</dbReference>
<keyword evidence="6 9" id="KW-0547">Nucleotide-binding</keyword>
<comment type="similarity">
    <text evidence="2 9 10">Belongs to the RecF family.</text>
</comment>
<accession>A0ABT0PBZ1</accession>
<keyword evidence="4 9" id="KW-0963">Cytoplasm</keyword>
<dbReference type="PROSITE" id="PS00617">
    <property type="entry name" value="RECF_1"/>
    <property type="match status" value="1"/>
</dbReference>
<comment type="subcellular location">
    <subcellularLocation>
        <location evidence="1 9 10">Cytoplasm</location>
    </subcellularLocation>
</comment>
<evidence type="ECO:0000256" key="6">
    <source>
        <dbReference type="ARBA" id="ARBA00022741"/>
    </source>
</evidence>
<organism evidence="12 13">
    <name type="scientific">Parendozoicomonas callyspongiae</name>
    <dbReference type="NCBI Taxonomy" id="2942213"/>
    <lineage>
        <taxon>Bacteria</taxon>
        <taxon>Pseudomonadati</taxon>
        <taxon>Pseudomonadota</taxon>
        <taxon>Gammaproteobacteria</taxon>
        <taxon>Oceanospirillales</taxon>
        <taxon>Endozoicomonadaceae</taxon>
        <taxon>Parendozoicomonas</taxon>
    </lineage>
</organism>
<evidence type="ECO:0000259" key="11">
    <source>
        <dbReference type="Pfam" id="PF02463"/>
    </source>
</evidence>
<evidence type="ECO:0000256" key="7">
    <source>
        <dbReference type="ARBA" id="ARBA00022840"/>
    </source>
</evidence>
<evidence type="ECO:0000256" key="2">
    <source>
        <dbReference type="ARBA" id="ARBA00008016"/>
    </source>
</evidence>
<gene>
    <name evidence="9 12" type="primary">recF</name>
    <name evidence="12" type="ORF">M3P05_01135</name>
</gene>
<dbReference type="InterPro" id="IPR027417">
    <property type="entry name" value="P-loop_NTPase"/>
</dbReference>
<dbReference type="InterPro" id="IPR018078">
    <property type="entry name" value="DNA-binding_RecF_CS"/>
</dbReference>
<name>A0ABT0PBZ1_9GAMM</name>
<evidence type="ECO:0000256" key="5">
    <source>
        <dbReference type="ARBA" id="ARBA00022705"/>
    </source>
</evidence>
<protein>
    <recommendedName>
        <fullName evidence="3 9">DNA replication and repair protein RecF</fullName>
    </recommendedName>
</protein>
<reference evidence="12 13" key="1">
    <citation type="submission" date="2022-05" db="EMBL/GenBank/DDBJ databases">
        <authorList>
            <person name="Park J.-S."/>
        </authorList>
    </citation>
    <scope>NUCLEOTIDE SEQUENCE [LARGE SCALE GENOMIC DNA]</scope>
    <source>
        <strain evidence="12 13">2012CJ34-2</strain>
    </source>
</reference>